<feature type="compositionally biased region" description="Low complexity" evidence="1">
    <location>
        <begin position="332"/>
        <end position="341"/>
    </location>
</feature>
<feature type="transmembrane region" description="Helical" evidence="2">
    <location>
        <begin position="142"/>
        <end position="168"/>
    </location>
</feature>
<keyword evidence="2" id="KW-1133">Transmembrane helix</keyword>
<proteinExistence type="predicted"/>
<reference evidence="3 4" key="1">
    <citation type="submission" date="2017-10" db="EMBL/GenBank/DDBJ databases">
        <title>Comparative genomics in systemic dimorphic fungi from Ajellomycetaceae.</title>
        <authorList>
            <person name="Munoz J.F."/>
            <person name="Mcewen J.G."/>
            <person name="Clay O.K."/>
            <person name="Cuomo C.A."/>
        </authorList>
    </citation>
    <scope>NUCLEOTIDE SEQUENCE [LARGE SCALE GENOMIC DNA]</scope>
    <source>
        <strain evidence="3 4">UAMH4076</strain>
    </source>
</reference>
<organism evidence="3 4">
    <name type="scientific">[Emmonsia] crescens</name>
    <dbReference type="NCBI Taxonomy" id="73230"/>
    <lineage>
        <taxon>Eukaryota</taxon>
        <taxon>Fungi</taxon>
        <taxon>Dikarya</taxon>
        <taxon>Ascomycota</taxon>
        <taxon>Pezizomycotina</taxon>
        <taxon>Eurotiomycetes</taxon>
        <taxon>Eurotiomycetidae</taxon>
        <taxon>Onygenales</taxon>
        <taxon>Ajellomycetaceae</taxon>
        <taxon>Emergomyces</taxon>
    </lineage>
</organism>
<evidence type="ECO:0000256" key="2">
    <source>
        <dbReference type="SAM" id="Phobius"/>
    </source>
</evidence>
<feature type="transmembrane region" description="Helical" evidence="2">
    <location>
        <begin position="188"/>
        <end position="215"/>
    </location>
</feature>
<feature type="transmembrane region" description="Helical" evidence="2">
    <location>
        <begin position="34"/>
        <end position="54"/>
    </location>
</feature>
<evidence type="ECO:0000313" key="4">
    <source>
        <dbReference type="Proteomes" id="UP000226031"/>
    </source>
</evidence>
<feature type="transmembrane region" description="Helical" evidence="2">
    <location>
        <begin position="270"/>
        <end position="293"/>
    </location>
</feature>
<keyword evidence="4" id="KW-1185">Reference proteome</keyword>
<gene>
    <name evidence="3" type="ORF">GX50_00708</name>
</gene>
<dbReference type="PROSITE" id="PS51257">
    <property type="entry name" value="PROKAR_LIPOPROTEIN"/>
    <property type="match status" value="1"/>
</dbReference>
<feature type="region of interest" description="Disordered" evidence="1">
    <location>
        <begin position="1"/>
        <end position="20"/>
    </location>
</feature>
<keyword evidence="2" id="KW-0472">Membrane</keyword>
<feature type="transmembrane region" description="Helical" evidence="2">
    <location>
        <begin position="235"/>
        <end position="258"/>
    </location>
</feature>
<feature type="compositionally biased region" description="Gly residues" evidence="1">
    <location>
        <begin position="1"/>
        <end position="18"/>
    </location>
</feature>
<feature type="transmembrane region" description="Helical" evidence="2">
    <location>
        <begin position="111"/>
        <end position="130"/>
    </location>
</feature>
<name>A0A2B7ZT65_9EURO</name>
<evidence type="ECO:0000313" key="3">
    <source>
        <dbReference type="EMBL" id="PGH36373.1"/>
    </source>
</evidence>
<protein>
    <submittedName>
        <fullName evidence="3">Uncharacterized protein</fullName>
    </submittedName>
</protein>
<sequence length="363" mass="39752">MAPRRGGGGGRFGGGGSSSSGCSSSAFALTSNRIYLGYLIAFLLVDAVLLSMASRRLFKPKRGGPLVRWFLMLSIILSVFINGWDLLFLVLGECNITDVDLIVKLSLVSGFLGVIAASLLVGAVMVSICKRLHQVANMSPRLIAIIHGLWAAGFAFIYFVATCLFAVITTREIDFSSSSRRRRGWAGLVVGWNGVMTFAGVVLLLGMLSTAFNLISSMSRCKALKSSSLRRNIPFLALSSVCFGASFLAHHILAYRVSWKAVSSFELRDGYYAIVFLSLFFYSSTFLCALLVATSPALTENELQSVAQDPNQQQPNYAYPIQSQVPLMQQYPQQPYTSPTQPYQPPHQLYDPHHNPAPTPSYY</sequence>
<accession>A0A2B7ZT65</accession>
<dbReference type="AlphaFoldDB" id="A0A2B7ZT65"/>
<feature type="region of interest" description="Disordered" evidence="1">
    <location>
        <begin position="332"/>
        <end position="363"/>
    </location>
</feature>
<evidence type="ECO:0000256" key="1">
    <source>
        <dbReference type="SAM" id="MobiDB-lite"/>
    </source>
</evidence>
<dbReference type="EMBL" id="PDND01000008">
    <property type="protein sequence ID" value="PGH36373.1"/>
    <property type="molecule type" value="Genomic_DNA"/>
</dbReference>
<feature type="transmembrane region" description="Helical" evidence="2">
    <location>
        <begin position="66"/>
        <end position="91"/>
    </location>
</feature>
<comment type="caution">
    <text evidence="3">The sequence shown here is derived from an EMBL/GenBank/DDBJ whole genome shotgun (WGS) entry which is preliminary data.</text>
</comment>
<dbReference type="Proteomes" id="UP000226031">
    <property type="component" value="Unassembled WGS sequence"/>
</dbReference>
<dbReference type="VEuPathDB" id="FungiDB:EMCG_03625"/>
<keyword evidence="2" id="KW-0812">Transmembrane</keyword>